<dbReference type="SUPFAM" id="SSF144091">
    <property type="entry name" value="Rhomboid-like"/>
    <property type="match status" value="1"/>
</dbReference>
<feature type="transmembrane region" description="Helical" evidence="6">
    <location>
        <begin position="219"/>
        <end position="239"/>
    </location>
</feature>
<dbReference type="PANTHER" id="PTHR22936:SF75">
    <property type="entry name" value="RHOMBOID-LIKE PROTEIN 8"/>
    <property type="match status" value="1"/>
</dbReference>
<dbReference type="Proteomes" id="UP001174677">
    <property type="component" value="Chromosome 12"/>
</dbReference>
<proteinExistence type="inferred from homology"/>
<accession>A0ABQ9LHX1</accession>
<comment type="similarity">
    <text evidence="2 6">Belongs to the peptidase S54 family.</text>
</comment>
<dbReference type="InterPro" id="IPR002610">
    <property type="entry name" value="Peptidase_S54_rhomboid-like"/>
</dbReference>
<keyword evidence="6" id="KW-0720">Serine protease</keyword>
<keyword evidence="3 6" id="KW-0812">Transmembrane</keyword>
<dbReference type="InterPro" id="IPR022764">
    <property type="entry name" value="Peptidase_S54_rhomboid_dom"/>
</dbReference>
<keyword evidence="6" id="KW-0378">Hydrolase</keyword>
<organism evidence="8 9">
    <name type="scientific">Hevea brasiliensis</name>
    <name type="common">Para rubber tree</name>
    <name type="synonym">Siphonia brasiliensis</name>
    <dbReference type="NCBI Taxonomy" id="3981"/>
    <lineage>
        <taxon>Eukaryota</taxon>
        <taxon>Viridiplantae</taxon>
        <taxon>Streptophyta</taxon>
        <taxon>Embryophyta</taxon>
        <taxon>Tracheophyta</taxon>
        <taxon>Spermatophyta</taxon>
        <taxon>Magnoliopsida</taxon>
        <taxon>eudicotyledons</taxon>
        <taxon>Gunneridae</taxon>
        <taxon>Pentapetalae</taxon>
        <taxon>rosids</taxon>
        <taxon>fabids</taxon>
        <taxon>Malpighiales</taxon>
        <taxon>Euphorbiaceae</taxon>
        <taxon>Crotonoideae</taxon>
        <taxon>Micrandreae</taxon>
        <taxon>Hevea</taxon>
    </lineage>
</organism>
<name>A0ABQ9LHX1_HEVBR</name>
<dbReference type="InterPro" id="IPR035952">
    <property type="entry name" value="Rhomboid-like_sf"/>
</dbReference>
<keyword evidence="9" id="KW-1185">Reference proteome</keyword>
<feature type="transmembrane region" description="Helical" evidence="6">
    <location>
        <begin position="50"/>
        <end position="70"/>
    </location>
</feature>
<evidence type="ECO:0000256" key="5">
    <source>
        <dbReference type="ARBA" id="ARBA00023136"/>
    </source>
</evidence>
<keyword evidence="5 6" id="KW-0472">Membrane</keyword>
<comment type="catalytic activity">
    <reaction evidence="6">
        <text>Cleaves type-1 transmembrane domains using a catalytic dyad composed of serine and histidine that are contributed by different transmembrane domains.</text>
        <dbReference type="EC" id="3.4.21.105"/>
    </reaction>
</comment>
<evidence type="ECO:0000256" key="2">
    <source>
        <dbReference type="ARBA" id="ARBA00009045"/>
    </source>
</evidence>
<feature type="transmembrane region" description="Helical" evidence="6">
    <location>
        <begin position="133"/>
        <end position="155"/>
    </location>
</feature>
<comment type="subcellular location">
    <subcellularLocation>
        <location evidence="1 6">Membrane</location>
        <topology evidence="1 6">Multi-pass membrane protein</topology>
    </subcellularLocation>
</comment>
<evidence type="ECO:0000256" key="1">
    <source>
        <dbReference type="ARBA" id="ARBA00004141"/>
    </source>
</evidence>
<evidence type="ECO:0000256" key="6">
    <source>
        <dbReference type="RuleBase" id="RU362115"/>
    </source>
</evidence>
<keyword evidence="4 6" id="KW-1133">Transmembrane helix</keyword>
<protein>
    <recommendedName>
        <fullName evidence="6">RHOMBOID-like protein</fullName>
        <ecNumber evidence="6">3.4.21.105</ecNumber>
    </recommendedName>
</protein>
<comment type="function">
    <text evidence="6">Serine protease involved in intramembrane proteolysis.</text>
</comment>
<evidence type="ECO:0000256" key="3">
    <source>
        <dbReference type="ARBA" id="ARBA00022692"/>
    </source>
</evidence>
<dbReference type="Pfam" id="PF01694">
    <property type="entry name" value="Rhomboid"/>
    <property type="match status" value="1"/>
</dbReference>
<keyword evidence="6" id="KW-0645">Protease</keyword>
<gene>
    <name evidence="8" type="ORF">P3X46_021748</name>
</gene>
<evidence type="ECO:0000313" key="8">
    <source>
        <dbReference type="EMBL" id="KAJ9167070.1"/>
    </source>
</evidence>
<dbReference type="EMBL" id="JARPOI010000012">
    <property type="protein sequence ID" value="KAJ9167070.1"/>
    <property type="molecule type" value="Genomic_DNA"/>
</dbReference>
<dbReference type="PANTHER" id="PTHR22936">
    <property type="entry name" value="RHOMBOID-RELATED"/>
    <property type="match status" value="1"/>
</dbReference>
<feature type="domain" description="Peptidase S54 rhomboid" evidence="7">
    <location>
        <begin position="123"/>
        <end position="258"/>
    </location>
</feature>
<evidence type="ECO:0000313" key="9">
    <source>
        <dbReference type="Proteomes" id="UP001174677"/>
    </source>
</evidence>
<dbReference type="Gene3D" id="1.20.1540.10">
    <property type="entry name" value="Rhomboid-like"/>
    <property type="match status" value="1"/>
</dbReference>
<reference evidence="8 9" key="1">
    <citation type="journal article" date="2023" name="Plant Biotechnol. J.">
        <title>Chromosome-level wild Hevea brasiliensis genome provides new tools for genomic-assisted breeding and valuable loci to elevate rubber yield.</title>
        <authorList>
            <person name="Cheng H."/>
            <person name="Song X."/>
            <person name="Hu Y."/>
            <person name="Wu T."/>
            <person name="Yang Q."/>
            <person name="An Z."/>
            <person name="Feng S."/>
            <person name="Deng Z."/>
            <person name="Wu W."/>
            <person name="Zeng X."/>
            <person name="Tu M."/>
            <person name="Wang X."/>
            <person name="Huang H."/>
        </authorList>
    </citation>
    <scope>NUCLEOTIDE SEQUENCE [LARGE SCALE GENOMIC DNA]</scope>
    <source>
        <strain evidence="8">MT/VB/25A 57/8</strain>
    </source>
</reference>
<feature type="transmembrane region" description="Helical" evidence="6">
    <location>
        <begin position="188"/>
        <end position="207"/>
    </location>
</feature>
<feature type="transmembrane region" description="Helical" evidence="6">
    <location>
        <begin position="245"/>
        <end position="261"/>
    </location>
</feature>
<sequence length="387" mass="43229">MEETPKVDTNIQINPAAEAEPTFPSDFTDSLQDHKTPFFKSRSRRRRSDTWVISIFVIFHLIAFIATMIVNDCWTNSNGDCAVKALRRMSFQPLSENPFLGPSASTLVLDKMGALRKTLLLEHQTWHLFSCPWLHAGLFHLIINLTGVIFLGIYLEQEFGPLRVGVVYFLSAFFGTLVTALFVRDSPIVSSSSAQLGLLGATLSALVRNWKIYTNKLAAVLILFAVFACNFMLGLLPYIDNYSNIGGLISGFLLGIALLFTPQLRQVAQNKSGLYDSGVKSSFNLKQKLDRPVLRSVSLLLFAFLLVGFLVAALQGINISQYCQWCGYFDCIPSKRWNCNDVTTYCEIMLSDTELTLTCLGNGNFRVFPYTNISDARKKDVCTLICS</sequence>
<feature type="transmembrane region" description="Helical" evidence="6">
    <location>
        <begin position="162"/>
        <end position="182"/>
    </location>
</feature>
<evidence type="ECO:0000256" key="4">
    <source>
        <dbReference type="ARBA" id="ARBA00022989"/>
    </source>
</evidence>
<evidence type="ECO:0000259" key="7">
    <source>
        <dbReference type="Pfam" id="PF01694"/>
    </source>
</evidence>
<comment type="caution">
    <text evidence="8">The sequence shown here is derived from an EMBL/GenBank/DDBJ whole genome shotgun (WGS) entry which is preliminary data.</text>
</comment>
<feature type="transmembrane region" description="Helical" evidence="6">
    <location>
        <begin position="293"/>
        <end position="314"/>
    </location>
</feature>
<dbReference type="EC" id="3.4.21.105" evidence="6"/>